<dbReference type="CDD" id="cd03215">
    <property type="entry name" value="ABC_Carb_Monos_II"/>
    <property type="match status" value="1"/>
</dbReference>
<keyword evidence="3" id="KW-1003">Cell membrane</keyword>
<evidence type="ECO:0000313" key="12">
    <source>
        <dbReference type="EMBL" id="MCI4659009.1"/>
    </source>
</evidence>
<feature type="transmembrane region" description="Helical" evidence="10">
    <location>
        <begin position="532"/>
        <end position="550"/>
    </location>
</feature>
<organism evidence="12 13">
    <name type="scientific">Cryobacterium zhongshanensis</name>
    <dbReference type="NCBI Taxonomy" id="2928153"/>
    <lineage>
        <taxon>Bacteria</taxon>
        <taxon>Bacillati</taxon>
        <taxon>Actinomycetota</taxon>
        <taxon>Actinomycetes</taxon>
        <taxon>Micrococcales</taxon>
        <taxon>Microbacteriaceae</taxon>
        <taxon>Cryobacterium</taxon>
    </lineage>
</organism>
<dbReference type="PANTHER" id="PTHR43790:SF9">
    <property type="entry name" value="GALACTOFURANOSE TRANSPORTER ATP-BINDING PROTEIN YTFR"/>
    <property type="match status" value="1"/>
</dbReference>
<dbReference type="InterPro" id="IPR050107">
    <property type="entry name" value="ABC_carbohydrate_import_ATPase"/>
</dbReference>
<dbReference type="GO" id="GO:0005886">
    <property type="term" value="C:plasma membrane"/>
    <property type="evidence" value="ECO:0007669"/>
    <property type="project" value="UniProtKB-SubCell"/>
</dbReference>
<evidence type="ECO:0000256" key="10">
    <source>
        <dbReference type="SAM" id="Phobius"/>
    </source>
</evidence>
<dbReference type="GO" id="GO:0005524">
    <property type="term" value="F:ATP binding"/>
    <property type="evidence" value="ECO:0007669"/>
    <property type="project" value="UniProtKB-KW"/>
</dbReference>
<dbReference type="PANTHER" id="PTHR43790">
    <property type="entry name" value="CARBOHYDRATE TRANSPORT ATP-BINDING PROTEIN MG119-RELATED"/>
    <property type="match status" value="1"/>
</dbReference>
<dbReference type="AlphaFoldDB" id="A0AA41QX18"/>
<feature type="transmembrane region" description="Helical" evidence="10">
    <location>
        <begin position="683"/>
        <end position="704"/>
    </location>
</feature>
<feature type="transmembrane region" description="Helical" evidence="10">
    <location>
        <begin position="640"/>
        <end position="663"/>
    </location>
</feature>
<dbReference type="Pfam" id="PF02653">
    <property type="entry name" value="BPD_transp_2"/>
    <property type="match status" value="1"/>
</dbReference>
<dbReference type="RefSeq" id="WP_243012642.1">
    <property type="nucleotide sequence ID" value="NZ_JALGAR010000004.1"/>
</dbReference>
<feature type="transmembrane region" description="Helical" evidence="10">
    <location>
        <begin position="817"/>
        <end position="834"/>
    </location>
</feature>
<dbReference type="SMART" id="SM00382">
    <property type="entry name" value="AAA"/>
    <property type="match status" value="2"/>
</dbReference>
<dbReference type="CDD" id="cd06579">
    <property type="entry name" value="TM_PBP1_transp_AraH_like"/>
    <property type="match status" value="1"/>
</dbReference>
<reference evidence="12" key="1">
    <citation type="submission" date="2022-03" db="EMBL/GenBank/DDBJ databases">
        <title>Cryobacterium sp. nov. strain ZS14-85, isolated from Antarctic soil.</title>
        <authorList>
            <person name="Li J."/>
            <person name="Niu G."/>
        </authorList>
    </citation>
    <scope>NUCLEOTIDE SEQUENCE</scope>
    <source>
        <strain evidence="12">ZS14-85</strain>
    </source>
</reference>
<evidence type="ECO:0000313" key="13">
    <source>
        <dbReference type="Proteomes" id="UP001165341"/>
    </source>
</evidence>
<feature type="domain" description="ABC transporter" evidence="11">
    <location>
        <begin position="23"/>
        <end position="256"/>
    </location>
</feature>
<dbReference type="InterPro" id="IPR027417">
    <property type="entry name" value="P-loop_NTPase"/>
</dbReference>
<sequence>MNNQDTVDVTTPDKVEPAAPATLVMSNISKLYSGVAALSDVSVEILPGEVHAILGENGAGKSTLMNVASGTAQPDGGSITFEGTPIGVLTPAIAVQLGIAIVHQHPAVLPDMTVLENLQVALPAEVLTSGTSLEATATALLADAGLSVHLQDRVELLSVAQKHLLEIAKALALKPKLLILDEPTAPLGQASVDLLFERVRRSVSNGTAVVYITHRLAEVRELADKVTVLRDGRVRGSARVVDITDDELLAMIVGRKLESTFPPKHISSPDDEANFSINGLSGSGFANISISARPGEIIGIAGVVGNGQSELMRALAGLDYFTGTVAIAGTTLNSRQLLQEAAYMPADRHREGLLMSLSVRENAAVSALAKFKRGPLLSRKRELGTVAETLGSLAVKAASMDSVVSSLSGGNQQKVVLARALLSEPLLVVADEPTQGVDVGARAEIYRILREVSASGIPVVVASSDAKELEGLCDQVIVMSRGHALEVLQGAAISEERMIHAAVRSTTRSVSVVADAEASKHSGLRRFLQGDYAPAVLLVGVIALLGSFLFSQNARYLSDFNIYSVLTLVTALGFIALGQTISLLIGGIDLSVGPLAGFLVVIGSFFINDDKSVLMIVLGVVLMIVVAAVVGVVNGSLIRFARFTPIAATLTVYIALQGFSFLLRSSPDGYINSTVTGIIGSQLGPVPVAFIVLVAATLVTEYCLKKRRWGWRLRATGSNEESARRNGININRTVVLAYVATSLFAFVGAVMLMAQIGVGDPAQGVGYTLTSITAVVLGGTSLLGGRGTFIGTLLGSILLVQVLNATSFLGLSQMWQYLFQGLLILVAAIVYSVARRNNKRRKTSFALR</sequence>
<evidence type="ECO:0000256" key="4">
    <source>
        <dbReference type="ARBA" id="ARBA00022692"/>
    </source>
</evidence>
<dbReference type="InterPro" id="IPR003439">
    <property type="entry name" value="ABC_transporter-like_ATP-bd"/>
</dbReference>
<feature type="transmembrane region" description="Helical" evidence="10">
    <location>
        <begin position="764"/>
        <end position="783"/>
    </location>
</feature>
<dbReference type="Pfam" id="PF00005">
    <property type="entry name" value="ABC_tran"/>
    <property type="match status" value="2"/>
</dbReference>
<dbReference type="CDD" id="cd03216">
    <property type="entry name" value="ABC_Carb_Monos_I"/>
    <property type="match status" value="1"/>
</dbReference>
<keyword evidence="8 10" id="KW-1133">Transmembrane helix</keyword>
<feature type="transmembrane region" description="Helical" evidence="10">
    <location>
        <begin position="613"/>
        <end position="633"/>
    </location>
</feature>
<keyword evidence="9 10" id="KW-0472">Membrane</keyword>
<keyword evidence="4 10" id="KW-0812">Transmembrane</keyword>
<dbReference type="Gene3D" id="3.40.50.300">
    <property type="entry name" value="P-loop containing nucleotide triphosphate hydrolases"/>
    <property type="match status" value="2"/>
</dbReference>
<protein>
    <submittedName>
        <fullName evidence="12">ATP-binding cassette domain-containing protein</fullName>
    </submittedName>
</protein>
<evidence type="ECO:0000256" key="7">
    <source>
        <dbReference type="ARBA" id="ARBA00022840"/>
    </source>
</evidence>
<evidence type="ECO:0000256" key="5">
    <source>
        <dbReference type="ARBA" id="ARBA00022737"/>
    </source>
</evidence>
<keyword evidence="13" id="KW-1185">Reference proteome</keyword>
<dbReference type="SUPFAM" id="SSF52540">
    <property type="entry name" value="P-loop containing nucleoside triphosphate hydrolases"/>
    <property type="match status" value="2"/>
</dbReference>
<keyword evidence="7 12" id="KW-0067">ATP-binding</keyword>
<dbReference type="InterPro" id="IPR017871">
    <property type="entry name" value="ABC_transporter-like_CS"/>
</dbReference>
<keyword evidence="5" id="KW-0677">Repeat</keyword>
<dbReference type="EMBL" id="JALGAR010000004">
    <property type="protein sequence ID" value="MCI4659009.1"/>
    <property type="molecule type" value="Genomic_DNA"/>
</dbReference>
<gene>
    <name evidence="12" type="ORF">MQH31_14450</name>
</gene>
<evidence type="ECO:0000256" key="1">
    <source>
        <dbReference type="ARBA" id="ARBA00004651"/>
    </source>
</evidence>
<evidence type="ECO:0000256" key="8">
    <source>
        <dbReference type="ARBA" id="ARBA00022989"/>
    </source>
</evidence>
<dbReference type="InterPro" id="IPR001851">
    <property type="entry name" value="ABC_transp_permease"/>
</dbReference>
<feature type="transmembrane region" description="Helical" evidence="10">
    <location>
        <begin position="790"/>
        <end position="811"/>
    </location>
</feature>
<feature type="transmembrane region" description="Helical" evidence="10">
    <location>
        <begin position="734"/>
        <end position="758"/>
    </location>
</feature>
<dbReference type="GO" id="GO:0022857">
    <property type="term" value="F:transmembrane transporter activity"/>
    <property type="evidence" value="ECO:0007669"/>
    <property type="project" value="InterPro"/>
</dbReference>
<comment type="subcellular location">
    <subcellularLocation>
        <location evidence="1">Cell membrane</location>
        <topology evidence="1">Multi-pass membrane protein</topology>
    </subcellularLocation>
</comment>
<dbReference type="InterPro" id="IPR003593">
    <property type="entry name" value="AAA+_ATPase"/>
</dbReference>
<name>A0AA41QX18_9MICO</name>
<dbReference type="GO" id="GO:0016887">
    <property type="term" value="F:ATP hydrolysis activity"/>
    <property type="evidence" value="ECO:0007669"/>
    <property type="project" value="InterPro"/>
</dbReference>
<proteinExistence type="predicted"/>
<keyword evidence="6" id="KW-0547">Nucleotide-binding</keyword>
<evidence type="ECO:0000256" key="2">
    <source>
        <dbReference type="ARBA" id="ARBA00022448"/>
    </source>
</evidence>
<evidence type="ECO:0000256" key="6">
    <source>
        <dbReference type="ARBA" id="ARBA00022741"/>
    </source>
</evidence>
<feature type="transmembrane region" description="Helical" evidence="10">
    <location>
        <begin position="562"/>
        <end position="581"/>
    </location>
</feature>
<feature type="domain" description="ABC transporter" evidence="11">
    <location>
        <begin position="268"/>
        <end position="506"/>
    </location>
</feature>
<accession>A0AA41QX18</accession>
<dbReference type="PROSITE" id="PS50893">
    <property type="entry name" value="ABC_TRANSPORTER_2"/>
    <property type="match status" value="2"/>
</dbReference>
<evidence type="ECO:0000256" key="3">
    <source>
        <dbReference type="ARBA" id="ARBA00022475"/>
    </source>
</evidence>
<comment type="caution">
    <text evidence="12">The sequence shown here is derived from an EMBL/GenBank/DDBJ whole genome shotgun (WGS) entry which is preliminary data.</text>
</comment>
<keyword evidence="2" id="KW-0813">Transport</keyword>
<evidence type="ECO:0000256" key="9">
    <source>
        <dbReference type="ARBA" id="ARBA00023136"/>
    </source>
</evidence>
<evidence type="ECO:0000259" key="11">
    <source>
        <dbReference type="PROSITE" id="PS50893"/>
    </source>
</evidence>
<dbReference type="Proteomes" id="UP001165341">
    <property type="component" value="Unassembled WGS sequence"/>
</dbReference>
<dbReference type="PROSITE" id="PS00211">
    <property type="entry name" value="ABC_TRANSPORTER_1"/>
    <property type="match status" value="1"/>
</dbReference>